<evidence type="ECO:0000313" key="3">
    <source>
        <dbReference type="EMBL" id="CAX43707.1"/>
    </source>
</evidence>
<dbReference type="AlphaFoldDB" id="B9WBD7"/>
<dbReference type="OrthoDB" id="10251727at2759"/>
<keyword evidence="4" id="KW-1185">Reference proteome</keyword>
<dbReference type="HOGENOM" id="CLU_063901_1_0_1"/>
<evidence type="ECO:0000313" key="2">
    <source>
        <dbReference type="CGD" id="CAL0000161394"/>
    </source>
</evidence>
<dbReference type="Pfam" id="PF00687">
    <property type="entry name" value="Ribosomal_L1"/>
    <property type="match status" value="1"/>
</dbReference>
<dbReference type="EMBL" id="FM992689">
    <property type="protein sequence ID" value="CAX43707.1"/>
    <property type="molecule type" value="Genomic_DNA"/>
</dbReference>
<name>B9WBD7_CANDC</name>
<accession>B9WBD7</accession>
<dbReference type="GeneID" id="8045958"/>
<dbReference type="InterPro" id="IPR023674">
    <property type="entry name" value="Ribosomal_uL1-like"/>
</dbReference>
<feature type="compositionally biased region" description="Acidic residues" evidence="1">
    <location>
        <begin position="328"/>
        <end position="341"/>
    </location>
</feature>
<dbReference type="KEGG" id="cdu:CD36_19270"/>
<sequence>MKPSEFLLGDTAYKNAKKSLQSLINQYSTQINTSTNDDSTHISSTNNQGMAIHLVISIKIPLSRKKDYIPRIIPISYKLDDITNKSILLITKDPSIPYRSKLMIKDSPTEDLFSDIYSFKKLKSMINSSKGKKQNLIKIFKNYDIIVCDHRIMKFLPNTLGELFYYKNKKIPFLIQMAKPIITEIERKKFKAQLKANNSSSSSNDIDGLTISKENKIKDNRCDPKYINLQIKSIVGNTNYLPSNVINKGDCISLKIGYTNWSIDKLLININDIIDYLLNKEYFTSIGGEGLIKDLNNLGNIHVKTNQSISLPIIDTTNGMINGKDGHDDDDDDGNDSDFDF</sequence>
<reference evidence="3 4" key="1">
    <citation type="journal article" date="2009" name="Genome Res.">
        <title>Comparative genomics of the fungal pathogens Candida dubliniensis and Candida albicans.</title>
        <authorList>
            <person name="Jackson A.P."/>
            <person name="Gamble J.A."/>
            <person name="Yeomans T."/>
            <person name="Moran G.P."/>
            <person name="Saunders D."/>
            <person name="Harris D."/>
            <person name="Aslett M."/>
            <person name="Barrell J.F."/>
            <person name="Butler G."/>
            <person name="Citiulo F."/>
            <person name="Coleman D.C."/>
            <person name="de Groot P.W.J."/>
            <person name="Goodwin T.J."/>
            <person name="Quail M.A."/>
            <person name="McQuillan J."/>
            <person name="Munro C.A."/>
            <person name="Pain A."/>
            <person name="Poulter R.T."/>
            <person name="Rajandream M.A."/>
            <person name="Renauld H."/>
            <person name="Spiering M.J."/>
            <person name="Tivey A."/>
            <person name="Gow N.A.R."/>
            <person name="Barrell B."/>
            <person name="Sullivan D.J."/>
            <person name="Berriman M."/>
        </authorList>
    </citation>
    <scope>NUCLEOTIDE SEQUENCE [LARGE SCALE GENOMIC DNA]</scope>
    <source>
        <strain evidence="4">CD36 / ATCC MYA-646 / CBS 7987 / NCPF 3949 / NRRL Y-17841</strain>
    </source>
</reference>
<dbReference type="Proteomes" id="UP000002605">
    <property type="component" value="Chromosome 2"/>
</dbReference>
<dbReference type="VEuPathDB" id="FungiDB:CD36_19270"/>
<proteinExistence type="predicted"/>
<feature type="region of interest" description="Disordered" evidence="1">
    <location>
        <begin position="322"/>
        <end position="341"/>
    </location>
</feature>
<organism evidence="3 4">
    <name type="scientific">Candida dubliniensis (strain CD36 / ATCC MYA-646 / CBS 7987 / NCPF 3949 / NRRL Y-17841)</name>
    <name type="common">Yeast</name>
    <dbReference type="NCBI Taxonomy" id="573826"/>
    <lineage>
        <taxon>Eukaryota</taxon>
        <taxon>Fungi</taxon>
        <taxon>Dikarya</taxon>
        <taxon>Ascomycota</taxon>
        <taxon>Saccharomycotina</taxon>
        <taxon>Pichiomycetes</taxon>
        <taxon>Debaryomycetaceae</taxon>
        <taxon>Candida/Lodderomyces clade</taxon>
        <taxon>Candida</taxon>
    </lineage>
</organism>
<dbReference type="InterPro" id="IPR016095">
    <property type="entry name" value="Ribosomal_uL1_3-a/b-sand"/>
</dbReference>
<evidence type="ECO:0000256" key="1">
    <source>
        <dbReference type="SAM" id="MobiDB-lite"/>
    </source>
</evidence>
<dbReference type="CDD" id="cd00403">
    <property type="entry name" value="Ribosomal_L1"/>
    <property type="match status" value="1"/>
</dbReference>
<gene>
    <name evidence="2" type="ordered locus">Cd36_19270</name>
    <name evidence="3" type="ORF">CD36_19270</name>
</gene>
<evidence type="ECO:0000313" key="4">
    <source>
        <dbReference type="Proteomes" id="UP000002605"/>
    </source>
</evidence>
<dbReference type="CGD" id="CAL0000161394">
    <property type="gene designation" value="Cd36_19270"/>
</dbReference>
<dbReference type="RefSeq" id="XP_002418407.1">
    <property type="nucleotide sequence ID" value="XM_002418362.1"/>
</dbReference>
<dbReference type="Gene3D" id="3.40.50.790">
    <property type="match status" value="1"/>
</dbReference>
<protein>
    <submittedName>
        <fullName evidence="3">U3 snoRNP protein, putative</fullName>
    </submittedName>
</protein>
<dbReference type="SUPFAM" id="SSF56808">
    <property type="entry name" value="Ribosomal protein L1"/>
    <property type="match status" value="1"/>
</dbReference>
<dbReference type="InterPro" id="IPR028364">
    <property type="entry name" value="Ribosomal_uL1/biogenesis"/>
</dbReference>
<dbReference type="eggNOG" id="KOG1685">
    <property type="taxonomic scope" value="Eukaryota"/>
</dbReference>